<name>A0A0H2LXM3_VARPD</name>
<dbReference type="AlphaFoldDB" id="A0A0H2LXM3"/>
<accession>A0A0H2LXM3</accession>
<dbReference type="RefSeq" id="WP_047785994.1">
    <property type="nucleotide sequence ID" value="NZ_JZWI01000023.1"/>
</dbReference>
<dbReference type="Proteomes" id="UP000035170">
    <property type="component" value="Unassembled WGS sequence"/>
</dbReference>
<evidence type="ECO:0000313" key="1">
    <source>
        <dbReference type="EMBL" id="KLN54481.1"/>
    </source>
</evidence>
<keyword evidence="2" id="KW-1185">Reference proteome</keyword>
<protein>
    <submittedName>
        <fullName evidence="1">Uncharacterized protein</fullName>
    </submittedName>
</protein>
<comment type="caution">
    <text evidence="1">The sequence shown here is derived from an EMBL/GenBank/DDBJ whole genome shotgun (WGS) entry which is preliminary data.</text>
</comment>
<evidence type="ECO:0000313" key="2">
    <source>
        <dbReference type="Proteomes" id="UP000035170"/>
    </source>
</evidence>
<organism evidence="1 2">
    <name type="scientific">Variovorax paradoxus</name>
    <dbReference type="NCBI Taxonomy" id="34073"/>
    <lineage>
        <taxon>Bacteria</taxon>
        <taxon>Pseudomonadati</taxon>
        <taxon>Pseudomonadota</taxon>
        <taxon>Betaproteobacteria</taxon>
        <taxon>Burkholderiales</taxon>
        <taxon>Comamonadaceae</taxon>
        <taxon>Variovorax</taxon>
    </lineage>
</organism>
<dbReference type="EMBL" id="JZWI01000023">
    <property type="protein sequence ID" value="KLN54481.1"/>
    <property type="molecule type" value="Genomic_DNA"/>
</dbReference>
<sequence length="91" mass="9967">MPLLFLLRLQHIPLPVRVALSEEVRLVSVLVATGLIEADFAPVRPTGPDAASRIATVKRITEEGLAEIAKMSDAPKFAKTSMRFARGLRLM</sequence>
<reference evidence="1 2" key="1">
    <citation type="submission" date="2015-03" db="EMBL/GenBank/DDBJ databases">
        <title>Genome sequence of Variovorax paradoxus TBEA6.</title>
        <authorList>
            <person name="Poehlein A."/>
            <person name="Schuldes J."/>
            <person name="Wuebbeler J.H."/>
            <person name="Hiessl S."/>
            <person name="Steinbuechel A."/>
            <person name="Daniel R."/>
        </authorList>
    </citation>
    <scope>NUCLEOTIDE SEQUENCE [LARGE SCALE GENOMIC DNA]</scope>
    <source>
        <strain evidence="1 2">TBEA6</strain>
    </source>
</reference>
<proteinExistence type="predicted"/>
<gene>
    <name evidence="1" type="ORF">VPARA_44030</name>
</gene>
<dbReference type="PATRIC" id="fig|34073.19.peg.4504"/>